<feature type="domain" description="MI" evidence="7">
    <location>
        <begin position="371"/>
        <end position="494"/>
    </location>
</feature>
<dbReference type="AlphaFoldDB" id="A0A813PVZ4"/>
<evidence type="ECO:0000313" key="10">
    <source>
        <dbReference type="EMBL" id="CAF3497851.1"/>
    </source>
</evidence>
<evidence type="ECO:0000256" key="4">
    <source>
        <dbReference type="ARBA" id="ARBA00022737"/>
    </source>
</evidence>
<dbReference type="InterPro" id="IPR039778">
    <property type="entry name" value="PDCD4"/>
</dbReference>
<dbReference type="GO" id="GO:0005829">
    <property type="term" value="C:cytosol"/>
    <property type="evidence" value="ECO:0007669"/>
    <property type="project" value="TreeGrafter"/>
</dbReference>
<gene>
    <name evidence="9" type="ORF">GPM918_LOCUS1318</name>
    <name evidence="8" type="ORF">OVA965_LOCUS344</name>
    <name evidence="11" type="ORF">SRO942_LOCUS1318</name>
    <name evidence="10" type="ORF">TMI583_LOCUS344</name>
</gene>
<protein>
    <recommendedName>
        <fullName evidence="7">MI domain-containing protein</fullName>
    </recommendedName>
</protein>
<sequence length="516" mass="57872">MTSANEKAEVEHLIAELSRKPSNAADDENKGNAGDASSATSDRKRVQVRRSSGTNVTGGPSSPVDQSGHLLHTNARITKKYNRKSRQGRGLAKKGGGGGQFTWGAPGSELLEEDNEEFYDEEYDADIQYNKAKVKLIHDSEKSISSSDAGSTDTTGQHFATQPNIKIISDPSASTAGTVEPSTNENISKSQQSLETKLKLLQIQDFDKDVKPLIEEYFLNGDANDVIQSLRKYDFKTKGAELIVYITTMALERSNVYKELISRLLHDLAGVIFRPDDYITSLDKLLTTLTDLSLDNPNASSDIGKFIARLIADKCIDNANGKYFLKYKGNVKCEKMQSSLDKAETLVTMNDYYFLSNIWGEQLGGFRPVRELADKMNIIIHEYYDSGDVFEAIRCLKELNVPHFNHEFVYELIDFCLEKDNERAKNITINLLENLTKTVVITYDQLKTGMLRIFEDMDDIALDVPNAYHQLQSLLKDLEGKKIVNHDIASQQNKGRKRFISEGEGRDGNKIHNDQQ</sequence>
<accession>A0A813PVZ4</accession>
<evidence type="ECO:0000256" key="1">
    <source>
        <dbReference type="ARBA" id="ARBA00004496"/>
    </source>
</evidence>
<feature type="region of interest" description="Disordered" evidence="6">
    <location>
        <begin position="170"/>
        <end position="189"/>
    </location>
</feature>
<comment type="similarity">
    <text evidence="2">Belongs to the PDCD4 family.</text>
</comment>
<name>A0A813PVZ4_9BILA</name>
<dbReference type="Gene3D" id="1.25.40.180">
    <property type="match status" value="2"/>
</dbReference>
<dbReference type="Proteomes" id="UP000682733">
    <property type="component" value="Unassembled WGS sequence"/>
</dbReference>
<dbReference type="Proteomes" id="UP000663829">
    <property type="component" value="Unassembled WGS sequence"/>
</dbReference>
<feature type="region of interest" description="Disordered" evidence="6">
    <location>
        <begin position="141"/>
        <end position="162"/>
    </location>
</feature>
<keyword evidence="12" id="KW-1185">Reference proteome</keyword>
<dbReference type="PANTHER" id="PTHR12626:SF0">
    <property type="entry name" value="PROGRAMMED CELL DEATH PROTEIN 4"/>
    <property type="match status" value="1"/>
</dbReference>
<dbReference type="Proteomes" id="UP000677228">
    <property type="component" value="Unassembled WGS sequence"/>
</dbReference>
<keyword evidence="3" id="KW-0963">Cytoplasm</keyword>
<feature type="compositionally biased region" description="Basic and acidic residues" evidence="6">
    <location>
        <begin position="499"/>
        <end position="516"/>
    </location>
</feature>
<keyword evidence="5" id="KW-0539">Nucleus</keyword>
<organism evidence="9 12">
    <name type="scientific">Didymodactylos carnosus</name>
    <dbReference type="NCBI Taxonomy" id="1234261"/>
    <lineage>
        <taxon>Eukaryota</taxon>
        <taxon>Metazoa</taxon>
        <taxon>Spiralia</taxon>
        <taxon>Gnathifera</taxon>
        <taxon>Rotifera</taxon>
        <taxon>Eurotatoria</taxon>
        <taxon>Bdelloidea</taxon>
        <taxon>Philodinida</taxon>
        <taxon>Philodinidae</taxon>
        <taxon>Didymodactylos</taxon>
    </lineage>
</organism>
<dbReference type="SUPFAM" id="SSF48371">
    <property type="entry name" value="ARM repeat"/>
    <property type="match status" value="2"/>
</dbReference>
<dbReference type="PROSITE" id="PS51366">
    <property type="entry name" value="MI"/>
    <property type="match status" value="2"/>
</dbReference>
<dbReference type="EMBL" id="CAJOBA010000042">
    <property type="protein sequence ID" value="CAF3497851.1"/>
    <property type="molecule type" value="Genomic_DNA"/>
</dbReference>
<feature type="compositionally biased region" description="Low complexity" evidence="6">
    <location>
        <begin position="143"/>
        <end position="156"/>
    </location>
</feature>
<evidence type="ECO:0000256" key="3">
    <source>
        <dbReference type="ARBA" id="ARBA00022490"/>
    </source>
</evidence>
<keyword evidence="4" id="KW-0677">Repeat</keyword>
<dbReference type="GO" id="GO:0005634">
    <property type="term" value="C:nucleus"/>
    <property type="evidence" value="ECO:0007669"/>
    <property type="project" value="TreeGrafter"/>
</dbReference>
<dbReference type="Proteomes" id="UP000681722">
    <property type="component" value="Unassembled WGS sequence"/>
</dbReference>
<evidence type="ECO:0000313" key="8">
    <source>
        <dbReference type="EMBL" id="CAF0724818.1"/>
    </source>
</evidence>
<dbReference type="InterPro" id="IPR003891">
    <property type="entry name" value="Initiation_fac_eIF4g_MI"/>
</dbReference>
<dbReference type="SMART" id="SM00544">
    <property type="entry name" value="MA3"/>
    <property type="match status" value="2"/>
</dbReference>
<dbReference type="InterPro" id="IPR016024">
    <property type="entry name" value="ARM-type_fold"/>
</dbReference>
<dbReference type="EMBL" id="CAJOBC010000121">
    <property type="protein sequence ID" value="CAF3540502.1"/>
    <property type="molecule type" value="Genomic_DNA"/>
</dbReference>
<evidence type="ECO:0000256" key="5">
    <source>
        <dbReference type="ARBA" id="ARBA00023242"/>
    </source>
</evidence>
<evidence type="ECO:0000313" key="11">
    <source>
        <dbReference type="EMBL" id="CAF3540502.1"/>
    </source>
</evidence>
<evidence type="ECO:0000313" key="9">
    <source>
        <dbReference type="EMBL" id="CAF0759773.1"/>
    </source>
</evidence>
<dbReference type="OrthoDB" id="414546at2759"/>
<feature type="compositionally biased region" description="Polar residues" evidence="6">
    <location>
        <begin position="171"/>
        <end position="189"/>
    </location>
</feature>
<dbReference type="PANTHER" id="PTHR12626">
    <property type="entry name" value="PROGRAMMED CELL DEATH 4"/>
    <property type="match status" value="1"/>
</dbReference>
<dbReference type="EMBL" id="CAJNOK010000042">
    <property type="protein sequence ID" value="CAF0724818.1"/>
    <property type="molecule type" value="Genomic_DNA"/>
</dbReference>
<evidence type="ECO:0000259" key="7">
    <source>
        <dbReference type="PROSITE" id="PS51366"/>
    </source>
</evidence>
<evidence type="ECO:0000256" key="2">
    <source>
        <dbReference type="ARBA" id="ARBA00005497"/>
    </source>
</evidence>
<evidence type="ECO:0000313" key="12">
    <source>
        <dbReference type="Proteomes" id="UP000663829"/>
    </source>
</evidence>
<feature type="region of interest" description="Disordered" evidence="6">
    <location>
        <begin position="494"/>
        <end position="516"/>
    </location>
</feature>
<proteinExistence type="inferred from homology"/>
<feature type="compositionally biased region" description="Basic and acidic residues" evidence="6">
    <location>
        <begin position="1"/>
        <end position="19"/>
    </location>
</feature>
<dbReference type="GO" id="GO:0045892">
    <property type="term" value="P:negative regulation of DNA-templated transcription"/>
    <property type="evidence" value="ECO:0007669"/>
    <property type="project" value="InterPro"/>
</dbReference>
<comment type="caution">
    <text evidence="9">The sequence shown here is derived from an EMBL/GenBank/DDBJ whole genome shotgun (WGS) entry which is preliminary data.</text>
</comment>
<feature type="region of interest" description="Disordered" evidence="6">
    <location>
        <begin position="1"/>
        <end position="107"/>
    </location>
</feature>
<comment type="subcellular location">
    <subcellularLocation>
        <location evidence="1">Cytoplasm</location>
    </subcellularLocation>
</comment>
<dbReference type="EMBL" id="CAJNOQ010000121">
    <property type="protein sequence ID" value="CAF0759773.1"/>
    <property type="molecule type" value="Genomic_DNA"/>
</dbReference>
<feature type="compositionally biased region" description="Polar residues" evidence="6">
    <location>
        <begin position="49"/>
        <end position="65"/>
    </location>
</feature>
<reference evidence="9" key="1">
    <citation type="submission" date="2021-02" db="EMBL/GenBank/DDBJ databases">
        <authorList>
            <person name="Nowell W R."/>
        </authorList>
    </citation>
    <scope>NUCLEOTIDE SEQUENCE</scope>
</reference>
<dbReference type="Pfam" id="PF02847">
    <property type="entry name" value="MA3"/>
    <property type="match status" value="2"/>
</dbReference>
<feature type="domain" description="MI" evidence="7">
    <location>
        <begin position="205"/>
        <end position="326"/>
    </location>
</feature>
<feature type="compositionally biased region" description="Basic residues" evidence="6">
    <location>
        <begin position="77"/>
        <end position="87"/>
    </location>
</feature>
<evidence type="ECO:0000256" key="6">
    <source>
        <dbReference type="SAM" id="MobiDB-lite"/>
    </source>
</evidence>